<dbReference type="RefSeq" id="XP_023663825.1">
    <property type="nucleotide sequence ID" value="XM_023808057.2"/>
</dbReference>
<feature type="region of interest" description="Disordered" evidence="2">
    <location>
        <begin position="376"/>
        <end position="398"/>
    </location>
</feature>
<reference evidence="3" key="1">
    <citation type="submission" date="2025-08" db="UniProtKB">
        <authorList>
            <consortium name="Ensembl"/>
        </authorList>
    </citation>
    <scope>IDENTIFICATION</scope>
</reference>
<feature type="region of interest" description="Disordered" evidence="2">
    <location>
        <begin position="136"/>
        <end position="167"/>
    </location>
</feature>
<sequence length="411" mass="46433">MHSGTLFICSFVRRGGLKESAHNVVLHFCLSDYPGTTYLSVLLVGFWRLSTKKCYLGLFWPDVNYFRMEEAPWGTFQDELDWCIQQLQTNLLIHSDPQGAEENKRVLSVLQSKTTPSMKKRQIMQMVFGDYRQKMTDEHKAQEDTDGTARQLEETSVTTQLPQESGSQINSVTLTGEGADFTFNFQIPSKSPETEDGVNPVSSTDVAVAADGRDASSENLQDFKQNTTAAKKKKPRKKKKKQEGSEGQKKPPPASQDAATSNSGQSVLSSEQQLVRELEWCIEQLELGLRTQKSTPKQMEESSRALKTLHSSKAPLVKKRQVMRSMFGDYRKKMADEKAKQLKMIQADMKSAHVTAVLTPAKKPVFHRKAECRKQVKEEKLSMQSQDSSPEPSGKPFVFTPAEEEFHFNFF</sequence>
<reference evidence="3" key="2">
    <citation type="submission" date="2025-09" db="UniProtKB">
        <authorList>
            <consortium name="Ensembl"/>
        </authorList>
    </citation>
    <scope>IDENTIFICATION</scope>
</reference>
<feature type="compositionally biased region" description="Basic residues" evidence="2">
    <location>
        <begin position="230"/>
        <end position="241"/>
    </location>
</feature>
<dbReference type="STRING" id="1676925.ENSPKIP00000022888"/>
<dbReference type="GeneID" id="111841917"/>
<feature type="compositionally biased region" description="Polar residues" evidence="2">
    <location>
        <begin position="382"/>
        <end position="391"/>
    </location>
</feature>
<proteinExistence type="inferred from homology"/>
<comment type="similarity">
    <text evidence="1">Belongs to the UPF0488 family.</text>
</comment>
<feature type="region of interest" description="Disordered" evidence="2">
    <location>
        <begin position="213"/>
        <end position="269"/>
    </location>
</feature>
<accession>A0A3B3RX46</accession>
<dbReference type="InterPro" id="IPR029274">
    <property type="entry name" value="DUF4615"/>
</dbReference>
<feature type="compositionally biased region" description="Polar residues" evidence="2">
    <location>
        <begin position="217"/>
        <end position="229"/>
    </location>
</feature>
<evidence type="ECO:0000313" key="4">
    <source>
        <dbReference type="Proteomes" id="UP000261540"/>
    </source>
</evidence>
<protein>
    <submittedName>
        <fullName evidence="3">Zgc:112185</fullName>
    </submittedName>
</protein>
<feature type="compositionally biased region" description="Polar residues" evidence="2">
    <location>
        <begin position="154"/>
        <end position="167"/>
    </location>
</feature>
<dbReference type="PANTHER" id="PTHR13602:SF2">
    <property type="entry name" value="UPF0488 PROTEIN C8ORF33"/>
    <property type="match status" value="1"/>
</dbReference>
<dbReference type="CTD" id="102365502"/>
<evidence type="ECO:0000256" key="2">
    <source>
        <dbReference type="SAM" id="MobiDB-lite"/>
    </source>
</evidence>
<evidence type="ECO:0000256" key="1">
    <source>
        <dbReference type="ARBA" id="ARBA00005707"/>
    </source>
</evidence>
<dbReference type="Ensembl" id="ENSPKIT00000003560.1">
    <property type="protein sequence ID" value="ENSPKIP00000022888.1"/>
    <property type="gene ID" value="ENSPKIG00000006726.1"/>
</dbReference>
<dbReference type="Proteomes" id="UP000261540">
    <property type="component" value="Unplaced"/>
</dbReference>
<dbReference type="AlphaFoldDB" id="A0A3B3RX46"/>
<dbReference type="PANTHER" id="PTHR13602">
    <property type="entry name" value="UPF0488 PROTEIN C8ORF33"/>
    <property type="match status" value="1"/>
</dbReference>
<evidence type="ECO:0000313" key="3">
    <source>
        <dbReference type="Ensembl" id="ENSPKIP00000022888.1"/>
    </source>
</evidence>
<feature type="compositionally biased region" description="Polar residues" evidence="2">
    <location>
        <begin position="257"/>
        <end position="269"/>
    </location>
</feature>
<keyword evidence="4" id="KW-1185">Reference proteome</keyword>
<organism evidence="3 4">
    <name type="scientific">Paramormyrops kingsleyae</name>
    <dbReference type="NCBI Taxonomy" id="1676925"/>
    <lineage>
        <taxon>Eukaryota</taxon>
        <taxon>Metazoa</taxon>
        <taxon>Chordata</taxon>
        <taxon>Craniata</taxon>
        <taxon>Vertebrata</taxon>
        <taxon>Euteleostomi</taxon>
        <taxon>Actinopterygii</taxon>
        <taxon>Neopterygii</taxon>
        <taxon>Teleostei</taxon>
        <taxon>Osteoglossocephala</taxon>
        <taxon>Osteoglossomorpha</taxon>
        <taxon>Osteoglossiformes</taxon>
        <taxon>Mormyridae</taxon>
        <taxon>Paramormyrops</taxon>
    </lineage>
</organism>
<dbReference type="GeneTree" id="ENSGT00390000000306"/>
<dbReference type="Pfam" id="PF15393">
    <property type="entry name" value="DUF4615"/>
    <property type="match status" value="2"/>
</dbReference>
<name>A0A3B3RX46_9TELE</name>